<dbReference type="EMBL" id="LYPA01000052">
    <property type="protein sequence ID" value="OBR65796.1"/>
    <property type="molecule type" value="Genomic_DNA"/>
</dbReference>
<sequence>MQTIYERIEALIKQKKMTKKAFCEELKISTGNFGDWKRNISAPSARKLIEIAGYFNVSLDWLMTGKERRDFGNVREQEADYFFDKKGQLNCRLEELPDRERTFITEYLAFSTYRRQQNDDSRQRDSDKPQADES</sequence>
<protein>
    <submittedName>
        <fullName evidence="3">Transcriptional regulator</fullName>
    </submittedName>
</protein>
<dbReference type="GO" id="GO:0003677">
    <property type="term" value="F:DNA binding"/>
    <property type="evidence" value="ECO:0007669"/>
    <property type="project" value="InterPro"/>
</dbReference>
<dbReference type="Pfam" id="PF12844">
    <property type="entry name" value="HTH_19"/>
    <property type="match status" value="1"/>
</dbReference>
<evidence type="ECO:0000313" key="4">
    <source>
        <dbReference type="Proteomes" id="UP000092024"/>
    </source>
</evidence>
<dbReference type="PROSITE" id="PS50943">
    <property type="entry name" value="HTH_CROC1"/>
    <property type="match status" value="1"/>
</dbReference>
<dbReference type="InterPro" id="IPR010982">
    <property type="entry name" value="Lambda_DNA-bd_dom_sf"/>
</dbReference>
<dbReference type="SUPFAM" id="SSF47413">
    <property type="entry name" value="lambda repressor-like DNA-binding domains"/>
    <property type="match status" value="1"/>
</dbReference>
<dbReference type="SMART" id="SM00530">
    <property type="entry name" value="HTH_XRE"/>
    <property type="match status" value="1"/>
</dbReference>
<dbReference type="Gene3D" id="1.10.260.40">
    <property type="entry name" value="lambda repressor-like DNA-binding domains"/>
    <property type="match status" value="1"/>
</dbReference>
<feature type="region of interest" description="Disordered" evidence="1">
    <location>
        <begin position="115"/>
        <end position="134"/>
    </location>
</feature>
<dbReference type="STRING" id="1844972.A7K91_17315"/>
<dbReference type="CDD" id="cd00093">
    <property type="entry name" value="HTH_XRE"/>
    <property type="match status" value="1"/>
</dbReference>
<feature type="domain" description="HTH cro/C1-type" evidence="2">
    <location>
        <begin position="8"/>
        <end position="62"/>
    </location>
</feature>
<keyword evidence="4" id="KW-1185">Reference proteome</keyword>
<proteinExistence type="predicted"/>
<name>A0A1A5YJK2_9BACL</name>
<dbReference type="RefSeq" id="WP_068682652.1">
    <property type="nucleotide sequence ID" value="NZ_LYPA01000052.1"/>
</dbReference>
<accession>A0A1A5YJK2</accession>
<dbReference type="OrthoDB" id="2365258at2"/>
<gene>
    <name evidence="3" type="ORF">A7K91_17315</name>
</gene>
<reference evidence="3 4" key="1">
    <citation type="submission" date="2016-05" db="EMBL/GenBank/DDBJ databases">
        <title>Paenibacillus oryzae. sp. nov., isolated from the rice root.</title>
        <authorList>
            <person name="Zhang J."/>
            <person name="Zhang X."/>
        </authorList>
    </citation>
    <scope>NUCLEOTIDE SEQUENCE [LARGE SCALE GENOMIC DNA]</scope>
    <source>
        <strain evidence="3 4">1DrF-4</strain>
    </source>
</reference>
<comment type="caution">
    <text evidence="3">The sequence shown here is derived from an EMBL/GenBank/DDBJ whole genome shotgun (WGS) entry which is preliminary data.</text>
</comment>
<dbReference type="Proteomes" id="UP000092024">
    <property type="component" value="Unassembled WGS sequence"/>
</dbReference>
<evidence type="ECO:0000256" key="1">
    <source>
        <dbReference type="SAM" id="MobiDB-lite"/>
    </source>
</evidence>
<dbReference type="AlphaFoldDB" id="A0A1A5YJK2"/>
<organism evidence="3 4">
    <name type="scientific">Paenibacillus oryzae</name>
    <dbReference type="NCBI Taxonomy" id="1844972"/>
    <lineage>
        <taxon>Bacteria</taxon>
        <taxon>Bacillati</taxon>
        <taxon>Bacillota</taxon>
        <taxon>Bacilli</taxon>
        <taxon>Bacillales</taxon>
        <taxon>Paenibacillaceae</taxon>
        <taxon>Paenibacillus</taxon>
    </lineage>
</organism>
<evidence type="ECO:0000259" key="2">
    <source>
        <dbReference type="PROSITE" id="PS50943"/>
    </source>
</evidence>
<evidence type="ECO:0000313" key="3">
    <source>
        <dbReference type="EMBL" id="OBR65796.1"/>
    </source>
</evidence>
<dbReference type="InterPro" id="IPR001387">
    <property type="entry name" value="Cro/C1-type_HTH"/>
</dbReference>
<feature type="compositionally biased region" description="Basic and acidic residues" evidence="1">
    <location>
        <begin position="116"/>
        <end position="134"/>
    </location>
</feature>